<proteinExistence type="predicted"/>
<sequence>MISKQKRAVSITDRGSRIYDRFAKYNIIYNLKIITRLSAKCVYKDEYYKFSACIYYSYYVILHLLDEKTKRKR</sequence>
<protein>
    <submittedName>
        <fullName evidence="1">Uncharacterized protein</fullName>
    </submittedName>
</protein>
<accession>A0A8S5V2E6</accession>
<organism evidence="1">
    <name type="scientific">Myoviridae sp. ctJ2i1</name>
    <dbReference type="NCBI Taxonomy" id="2825079"/>
    <lineage>
        <taxon>Viruses</taxon>
        <taxon>Duplodnaviria</taxon>
        <taxon>Heunggongvirae</taxon>
        <taxon>Uroviricota</taxon>
        <taxon>Caudoviricetes</taxon>
    </lineage>
</organism>
<evidence type="ECO:0000313" key="1">
    <source>
        <dbReference type="EMBL" id="DAG00787.1"/>
    </source>
</evidence>
<dbReference type="EMBL" id="BK016182">
    <property type="protein sequence ID" value="DAG00787.1"/>
    <property type="molecule type" value="Genomic_DNA"/>
</dbReference>
<reference evidence="1" key="1">
    <citation type="journal article" date="2021" name="Proc. Natl. Acad. Sci. U.S.A.">
        <title>A Catalog of Tens of Thousands of Viruses from Human Metagenomes Reveals Hidden Associations with Chronic Diseases.</title>
        <authorList>
            <person name="Tisza M.J."/>
            <person name="Buck C.B."/>
        </authorList>
    </citation>
    <scope>NUCLEOTIDE SEQUENCE</scope>
    <source>
        <strain evidence="1">CtJ2i1</strain>
    </source>
</reference>
<name>A0A8S5V2E6_9CAUD</name>